<dbReference type="CDD" id="cd18583">
    <property type="entry name" value="ABC_6TM_HMT1"/>
    <property type="match status" value="1"/>
</dbReference>
<dbReference type="EMBL" id="KV417309">
    <property type="protein sequence ID" value="KZO92619.1"/>
    <property type="molecule type" value="Genomic_DNA"/>
</dbReference>
<accession>A0A167IG85</accession>
<evidence type="ECO:0000256" key="7">
    <source>
        <dbReference type="ARBA" id="ARBA00022989"/>
    </source>
</evidence>
<keyword evidence="5" id="KW-0999">Mitochondrion inner membrane</keyword>
<keyword evidence="8 11" id="KW-0472">Membrane</keyword>
<keyword evidence="2" id="KW-0813">Transport</keyword>
<organism evidence="14 15">
    <name type="scientific">Calocera viscosa (strain TUFC12733)</name>
    <dbReference type="NCBI Taxonomy" id="1330018"/>
    <lineage>
        <taxon>Eukaryota</taxon>
        <taxon>Fungi</taxon>
        <taxon>Dikarya</taxon>
        <taxon>Basidiomycota</taxon>
        <taxon>Agaricomycotina</taxon>
        <taxon>Dacrymycetes</taxon>
        <taxon>Dacrymycetales</taxon>
        <taxon>Dacrymycetaceae</taxon>
        <taxon>Calocera</taxon>
    </lineage>
</organism>
<dbReference type="Pfam" id="PF00664">
    <property type="entry name" value="ABC_membrane"/>
    <property type="match status" value="1"/>
</dbReference>
<evidence type="ECO:0000256" key="3">
    <source>
        <dbReference type="ARBA" id="ARBA00022692"/>
    </source>
</evidence>
<dbReference type="Pfam" id="PF00005">
    <property type="entry name" value="ABC_tran"/>
    <property type="match status" value="1"/>
</dbReference>
<dbReference type="InterPro" id="IPR003593">
    <property type="entry name" value="AAA+_ATPase"/>
</dbReference>
<comment type="similarity">
    <text evidence="9">Belongs to the ABC transporter superfamily. ABCB family. Heavy Metal importer (TC 3.A.1.210) subfamily.</text>
</comment>
<evidence type="ECO:0000259" key="12">
    <source>
        <dbReference type="PROSITE" id="PS50893"/>
    </source>
</evidence>
<proteinExistence type="inferred from homology"/>
<reference evidence="14 15" key="1">
    <citation type="journal article" date="2016" name="Mol. Biol. Evol.">
        <title>Comparative Genomics of Early-Diverging Mushroom-Forming Fungi Provides Insights into the Origins of Lignocellulose Decay Capabilities.</title>
        <authorList>
            <person name="Nagy L.G."/>
            <person name="Riley R."/>
            <person name="Tritt A."/>
            <person name="Adam C."/>
            <person name="Daum C."/>
            <person name="Floudas D."/>
            <person name="Sun H."/>
            <person name="Yadav J.S."/>
            <person name="Pangilinan J."/>
            <person name="Larsson K.H."/>
            <person name="Matsuura K."/>
            <person name="Barry K."/>
            <person name="Labutti K."/>
            <person name="Kuo R."/>
            <person name="Ohm R.A."/>
            <person name="Bhattacharya S.S."/>
            <person name="Shirouzu T."/>
            <person name="Yoshinaga Y."/>
            <person name="Martin F.M."/>
            <person name="Grigoriev I.V."/>
            <person name="Hibbett D.S."/>
        </authorList>
    </citation>
    <scope>NUCLEOTIDE SEQUENCE [LARGE SCALE GENOMIC DNA]</scope>
    <source>
        <strain evidence="14 15">TUFC12733</strain>
    </source>
</reference>
<dbReference type="GO" id="GO:0016887">
    <property type="term" value="F:ATP hydrolysis activity"/>
    <property type="evidence" value="ECO:0007669"/>
    <property type="project" value="InterPro"/>
</dbReference>
<feature type="domain" description="ABC transporter" evidence="12">
    <location>
        <begin position="343"/>
        <end position="581"/>
    </location>
</feature>
<feature type="transmembrane region" description="Helical" evidence="11">
    <location>
        <begin position="281"/>
        <end position="304"/>
    </location>
</feature>
<feature type="compositionally biased region" description="Basic and acidic residues" evidence="10">
    <location>
        <begin position="794"/>
        <end position="804"/>
    </location>
</feature>
<feature type="region of interest" description="Disordered" evidence="10">
    <location>
        <begin position="715"/>
        <end position="804"/>
    </location>
</feature>
<evidence type="ECO:0000256" key="1">
    <source>
        <dbReference type="ARBA" id="ARBA00004141"/>
    </source>
</evidence>
<dbReference type="STRING" id="1330018.A0A167IG85"/>
<feature type="region of interest" description="Disordered" evidence="10">
    <location>
        <begin position="626"/>
        <end position="675"/>
    </location>
</feature>
<evidence type="ECO:0000256" key="4">
    <source>
        <dbReference type="ARBA" id="ARBA00022741"/>
    </source>
</evidence>
<dbReference type="Proteomes" id="UP000076738">
    <property type="component" value="Unassembled WGS sequence"/>
</dbReference>
<dbReference type="Gene3D" id="3.40.50.300">
    <property type="entry name" value="P-loop containing nucleotide triphosphate hydrolases"/>
    <property type="match status" value="1"/>
</dbReference>
<dbReference type="OrthoDB" id="6500128at2759"/>
<name>A0A167IG85_CALVF</name>
<evidence type="ECO:0000256" key="9">
    <source>
        <dbReference type="ARBA" id="ARBA00024363"/>
    </source>
</evidence>
<dbReference type="PROSITE" id="PS00211">
    <property type="entry name" value="ABC_TRANSPORTER_1"/>
    <property type="match status" value="1"/>
</dbReference>
<evidence type="ECO:0000313" key="14">
    <source>
        <dbReference type="EMBL" id="KZO92619.1"/>
    </source>
</evidence>
<dbReference type="InterPro" id="IPR036640">
    <property type="entry name" value="ABC1_TM_sf"/>
</dbReference>
<evidence type="ECO:0000256" key="6">
    <source>
        <dbReference type="ARBA" id="ARBA00022840"/>
    </source>
</evidence>
<keyword evidence="15" id="KW-1185">Reference proteome</keyword>
<evidence type="ECO:0000256" key="11">
    <source>
        <dbReference type="SAM" id="Phobius"/>
    </source>
</evidence>
<dbReference type="GO" id="GO:0000041">
    <property type="term" value="P:transition metal ion transport"/>
    <property type="evidence" value="ECO:0007669"/>
    <property type="project" value="UniProtKB-ARBA"/>
</dbReference>
<feature type="compositionally biased region" description="Polar residues" evidence="10">
    <location>
        <begin position="720"/>
        <end position="747"/>
    </location>
</feature>
<keyword evidence="7 11" id="KW-1133">Transmembrane helix</keyword>
<feature type="transmembrane region" description="Helical" evidence="11">
    <location>
        <begin position="135"/>
        <end position="156"/>
    </location>
</feature>
<dbReference type="PROSITE" id="PS50893">
    <property type="entry name" value="ABC_TRANSPORTER_2"/>
    <property type="match status" value="1"/>
</dbReference>
<gene>
    <name evidence="14" type="ORF">CALVIDRAFT_487288</name>
</gene>
<keyword evidence="14" id="KW-0378">Hydrolase</keyword>
<dbReference type="InterPro" id="IPR017871">
    <property type="entry name" value="ABC_transporter-like_CS"/>
</dbReference>
<feature type="transmembrane region" description="Helical" evidence="11">
    <location>
        <begin position="162"/>
        <end position="181"/>
    </location>
</feature>
<dbReference type="FunFam" id="3.40.50.300:FF:000186">
    <property type="entry name" value="ATP-binding cassette sub-family B member 7, mitochondrial"/>
    <property type="match status" value="1"/>
</dbReference>
<keyword evidence="5" id="KW-0496">Mitochondrion</keyword>
<dbReference type="InterPro" id="IPR027417">
    <property type="entry name" value="P-loop_NTPase"/>
</dbReference>
<dbReference type="PANTHER" id="PTHR24221">
    <property type="entry name" value="ATP-BINDING CASSETTE SUB-FAMILY B"/>
    <property type="match status" value="1"/>
</dbReference>
<keyword evidence="3 11" id="KW-0812">Transmembrane</keyword>
<dbReference type="InterPro" id="IPR039421">
    <property type="entry name" value="Type_1_exporter"/>
</dbReference>
<dbReference type="SUPFAM" id="SSF90123">
    <property type="entry name" value="ABC transporter transmembrane region"/>
    <property type="match status" value="1"/>
</dbReference>
<evidence type="ECO:0000256" key="10">
    <source>
        <dbReference type="SAM" id="MobiDB-lite"/>
    </source>
</evidence>
<feature type="transmembrane region" description="Helical" evidence="11">
    <location>
        <begin position="18"/>
        <end position="37"/>
    </location>
</feature>
<evidence type="ECO:0000256" key="5">
    <source>
        <dbReference type="ARBA" id="ARBA00022792"/>
    </source>
</evidence>
<evidence type="ECO:0000259" key="13">
    <source>
        <dbReference type="PROSITE" id="PS50929"/>
    </source>
</evidence>
<dbReference type="GO" id="GO:0005524">
    <property type="term" value="F:ATP binding"/>
    <property type="evidence" value="ECO:0007669"/>
    <property type="project" value="UniProtKB-KW"/>
</dbReference>
<dbReference type="PANTHER" id="PTHR24221:SF648">
    <property type="entry name" value="ABC-TYPE TRANSPORTER ATR1"/>
    <property type="match status" value="1"/>
</dbReference>
<dbReference type="InterPro" id="IPR003439">
    <property type="entry name" value="ABC_transporter-like_ATP-bd"/>
</dbReference>
<keyword evidence="6" id="KW-0067">ATP-binding</keyword>
<dbReference type="Gene3D" id="1.20.1560.10">
    <property type="entry name" value="ABC transporter type 1, transmembrane domain"/>
    <property type="match status" value="1"/>
</dbReference>
<dbReference type="InterPro" id="IPR011527">
    <property type="entry name" value="ABC1_TM_dom"/>
</dbReference>
<dbReference type="PROSITE" id="PS50929">
    <property type="entry name" value="ABC_TM1F"/>
    <property type="match status" value="1"/>
</dbReference>
<dbReference type="SMART" id="SM00382">
    <property type="entry name" value="AAA"/>
    <property type="match status" value="1"/>
</dbReference>
<dbReference type="GO" id="GO:0016020">
    <property type="term" value="C:membrane"/>
    <property type="evidence" value="ECO:0007669"/>
    <property type="project" value="UniProtKB-SubCell"/>
</dbReference>
<evidence type="ECO:0000256" key="8">
    <source>
        <dbReference type="ARBA" id="ARBA00023136"/>
    </source>
</evidence>
<protein>
    <submittedName>
        <fullName evidence="14">p-loop containing nucleoside triphosphate hydrolase protein</fullName>
    </submittedName>
</protein>
<dbReference type="SUPFAM" id="SSF52540">
    <property type="entry name" value="P-loop containing nucleoside triphosphate hydrolases"/>
    <property type="match status" value="1"/>
</dbReference>
<evidence type="ECO:0000256" key="2">
    <source>
        <dbReference type="ARBA" id="ARBA00022448"/>
    </source>
</evidence>
<feature type="domain" description="ABC transmembrane type-1" evidence="13">
    <location>
        <begin position="25"/>
        <end position="309"/>
    </location>
</feature>
<dbReference type="CDD" id="cd03253">
    <property type="entry name" value="ABCC_ATM1_transporter"/>
    <property type="match status" value="1"/>
</dbReference>
<keyword evidence="4" id="KW-0547">Nucleotide-binding</keyword>
<comment type="subcellular location">
    <subcellularLocation>
        <location evidence="1">Membrane</location>
        <topology evidence="1">Multi-pass membrane protein</topology>
    </subcellularLocation>
</comment>
<feature type="compositionally biased region" description="Low complexity" evidence="10">
    <location>
        <begin position="626"/>
        <end position="637"/>
    </location>
</feature>
<evidence type="ECO:0000313" key="15">
    <source>
        <dbReference type="Proteomes" id="UP000076738"/>
    </source>
</evidence>
<dbReference type="AlphaFoldDB" id="A0A167IG85"/>
<dbReference type="GO" id="GO:0140359">
    <property type="term" value="F:ABC-type transporter activity"/>
    <property type="evidence" value="ECO:0007669"/>
    <property type="project" value="InterPro"/>
</dbReference>
<sequence length="804" mass="87643">MTRRLWKLVPYLWPARVWYLQLLAAICIVLLLLGRVVNVLMPITLAQLIDALTYGTSPWLPLARFVGLRFIQSGVLDNVRSALWLPVMQYSDREMSFLSFDHLMNLSLSFHNKRKLGEVTRILNRGSSVNTLFEVLLYMVIPTILDLGIAVIYILFFFGADIAAILACVMCMYAILSVLMTRWRTRMRRRMNEQDTVTRGIHTDCLMNYETVKYFTGEEHEGNRYRESVVKYQSLEYKVYRKSPLAATLTSFLQTVIITLGMTLGSLIIVRRITLGQATQALFVVFITYLSQLTGPLMSLGAIYRHLNQMLVDAEKLLQLLAESVDVQDKPGAAPLIVDDGVIEFENVSFSYDDRRGMSAVKDISFTIPKGKHVALVGESGSGKSTIMRLLFRFYDLKEGEGRILIDGKDIRDVTQKSLRRNIGVVPQDSVLFNETIGFNIGYGKFDASEEEIETAARAAQMHERIMSFPDQYQTKVGERGVKLSGGEKQRVAIARTLLKDPPILLLDEATSALDTATERDIQKALNNLVKGRSSLTIAHRLSTIANADIILVLKDGQIIERGSHRELLKMNGAFAQMWAEHIMAEGETYVPVPSTSAGTPIPGSKAPSVHAEGYLIGDKPGDAAAEAAAAGDVTEVTADKEEGVVPTAPADSGNTGEAAGEPADEPAKPTSYAAAAAAPPAADAPIAFPKASVEDVSVPAATSPTPIQTAAAIAFPSSGGDSTDGTRTPITGPQSVTFSPASTSRPGTPDQGKDKEPRRKRLSSQNIGRMVRRISMGARKASTSGSGDGAKSPIEEGKKKGKK</sequence>